<gene>
    <name evidence="2" type="ordered locus">AALP_Aa7g118900</name>
</gene>
<evidence type="ECO:0000313" key="3">
    <source>
        <dbReference type="Proteomes" id="UP000029120"/>
    </source>
</evidence>
<feature type="region of interest" description="Disordered" evidence="1">
    <location>
        <begin position="91"/>
        <end position="120"/>
    </location>
</feature>
<protein>
    <submittedName>
        <fullName evidence="2">Uncharacterized protein</fullName>
    </submittedName>
</protein>
<feature type="compositionally biased region" description="Acidic residues" evidence="1">
    <location>
        <begin position="93"/>
        <end position="120"/>
    </location>
</feature>
<dbReference type="Gramene" id="KFK29326">
    <property type="protein sequence ID" value="KFK29326"/>
    <property type="gene ID" value="AALP_AA7G118900"/>
</dbReference>
<reference evidence="3" key="1">
    <citation type="journal article" date="2015" name="Nat. Plants">
        <title>Genome expansion of Arabis alpina linked with retrotransposition and reduced symmetric DNA methylation.</title>
        <authorList>
            <person name="Willing E.M."/>
            <person name="Rawat V."/>
            <person name="Mandakova T."/>
            <person name="Maumus F."/>
            <person name="James G.V."/>
            <person name="Nordstroem K.J."/>
            <person name="Becker C."/>
            <person name="Warthmann N."/>
            <person name="Chica C."/>
            <person name="Szarzynska B."/>
            <person name="Zytnicki M."/>
            <person name="Albani M.C."/>
            <person name="Kiefer C."/>
            <person name="Bergonzi S."/>
            <person name="Castaings L."/>
            <person name="Mateos J.L."/>
            <person name="Berns M.C."/>
            <person name="Bujdoso N."/>
            <person name="Piofczyk T."/>
            <person name="de Lorenzo L."/>
            <person name="Barrero-Sicilia C."/>
            <person name="Mateos I."/>
            <person name="Piednoel M."/>
            <person name="Hagmann J."/>
            <person name="Chen-Min-Tao R."/>
            <person name="Iglesias-Fernandez R."/>
            <person name="Schuster S.C."/>
            <person name="Alonso-Blanco C."/>
            <person name="Roudier F."/>
            <person name="Carbonero P."/>
            <person name="Paz-Ares J."/>
            <person name="Davis S.J."/>
            <person name="Pecinka A."/>
            <person name="Quesneville H."/>
            <person name="Colot V."/>
            <person name="Lysak M.A."/>
            <person name="Weigel D."/>
            <person name="Coupland G."/>
            <person name="Schneeberger K."/>
        </authorList>
    </citation>
    <scope>NUCLEOTIDE SEQUENCE [LARGE SCALE GENOMIC DNA]</scope>
    <source>
        <strain evidence="3">cv. Pajares</strain>
    </source>
</reference>
<name>A0A087GHH4_ARAAL</name>
<keyword evidence="3" id="KW-1185">Reference proteome</keyword>
<evidence type="ECO:0000256" key="1">
    <source>
        <dbReference type="SAM" id="MobiDB-lite"/>
    </source>
</evidence>
<proteinExistence type="predicted"/>
<dbReference type="Proteomes" id="UP000029120">
    <property type="component" value="Chromosome 7"/>
</dbReference>
<evidence type="ECO:0000313" key="2">
    <source>
        <dbReference type="EMBL" id="KFK29326.1"/>
    </source>
</evidence>
<accession>A0A087GHH4</accession>
<dbReference type="AlphaFoldDB" id="A0A087GHH4"/>
<sequence>MARVFKGRVSEVAELLVKIGGKAQTNIMNLVKIQVNLEFIGLLQGSEPPDLPTETKKLRRRRIPIYDACNVFGDLLASVRMVLEIPEVSTSDVEADVADGDDAEVGDDDVMVDDDEEIEN</sequence>
<dbReference type="EMBL" id="CM002875">
    <property type="protein sequence ID" value="KFK29326.1"/>
    <property type="molecule type" value="Genomic_DNA"/>
</dbReference>
<organism evidence="2 3">
    <name type="scientific">Arabis alpina</name>
    <name type="common">Alpine rock-cress</name>
    <dbReference type="NCBI Taxonomy" id="50452"/>
    <lineage>
        <taxon>Eukaryota</taxon>
        <taxon>Viridiplantae</taxon>
        <taxon>Streptophyta</taxon>
        <taxon>Embryophyta</taxon>
        <taxon>Tracheophyta</taxon>
        <taxon>Spermatophyta</taxon>
        <taxon>Magnoliopsida</taxon>
        <taxon>eudicotyledons</taxon>
        <taxon>Gunneridae</taxon>
        <taxon>Pentapetalae</taxon>
        <taxon>rosids</taxon>
        <taxon>malvids</taxon>
        <taxon>Brassicales</taxon>
        <taxon>Brassicaceae</taxon>
        <taxon>Arabideae</taxon>
        <taxon>Arabis</taxon>
    </lineage>
</organism>